<dbReference type="PROSITE" id="PS00710">
    <property type="entry name" value="PGM_PMM"/>
    <property type="match status" value="1"/>
</dbReference>
<evidence type="ECO:0000256" key="11">
    <source>
        <dbReference type="ARBA" id="ARBA00039995"/>
    </source>
</evidence>
<dbReference type="OrthoDB" id="9806956at2"/>
<dbReference type="GO" id="GO:0000287">
    <property type="term" value="F:magnesium ion binding"/>
    <property type="evidence" value="ECO:0007669"/>
    <property type="project" value="InterPro"/>
</dbReference>
<dbReference type="GO" id="GO:0005975">
    <property type="term" value="P:carbohydrate metabolic process"/>
    <property type="evidence" value="ECO:0007669"/>
    <property type="project" value="InterPro"/>
</dbReference>
<sequence length="500" mass="54755">MTTGISFGTDGWRGILARDFTFDNVALVARAVADYIRTHGLAERGVVVGYDNRFLSDQLAENVAGVFTARGIPVYLTARATPTPVTAFAIKEHRAGGAVMLTASHNPPEYNGFKFIPEYAGPALPHITREIEENIRRLQEAEKTAGEGGAISWGDFAREEAVEWPAGEWTAGPAPGERTPVARREIIDPRPAYFNHVQTLVDLGAIGRAGLKVMVDPMYGAGIGYLEDLLGAHGVRVEVIHNRRDPLFGGGLPEPTGKSLGELRSLVLERQAHLGLALDGDADRFGIIDRDGSYIPPNQFLPLLYYHLLTAREQRGPVARTVATTHLLDRLARAFEQEVYEMPVGFKYIGQHMLEKNCLLGGEESGGLSVRGHIPEKDGILAGLLAAEMVAVHGKGLGDLLEDIWSRFGRLYSERLDMHTSATGKERVLGLLKELNPPVLGGLQVERRIAVDGIKLVLENGSWVLVRASGTEPLFRIYVEANSEEELHRLQQAMREMLGL</sequence>
<dbReference type="CDD" id="cd05800">
    <property type="entry name" value="PGM_like2"/>
    <property type="match status" value="1"/>
</dbReference>
<dbReference type="Pfam" id="PF02878">
    <property type="entry name" value="PGM_PMM_I"/>
    <property type="match status" value="1"/>
</dbReference>
<feature type="domain" description="Alpha-D-phosphohexomutase alpha/beta/alpha" evidence="18">
    <location>
        <begin position="297"/>
        <end position="408"/>
    </location>
</feature>
<dbReference type="Gene3D" id="3.40.120.10">
    <property type="entry name" value="Alpha-D-Glucose-1,6-Bisphosphate, subunit A, domain 3"/>
    <property type="match status" value="3"/>
</dbReference>
<dbReference type="InterPro" id="IPR016066">
    <property type="entry name" value="A-D-PHexomutase_CS"/>
</dbReference>
<evidence type="ECO:0000259" key="18">
    <source>
        <dbReference type="Pfam" id="PF02880"/>
    </source>
</evidence>
<evidence type="ECO:0000259" key="16">
    <source>
        <dbReference type="Pfam" id="PF02878"/>
    </source>
</evidence>
<evidence type="ECO:0000313" key="20">
    <source>
        <dbReference type="Proteomes" id="UP000441717"/>
    </source>
</evidence>
<comment type="caution">
    <text evidence="19">The sequence shown here is derived from an EMBL/GenBank/DDBJ whole genome shotgun (WGS) entry which is preliminary data.</text>
</comment>
<comment type="cofactor">
    <cofactor evidence="2">
        <name>Mg(2+)</name>
        <dbReference type="ChEBI" id="CHEBI:18420"/>
    </cofactor>
</comment>
<comment type="pathway">
    <text evidence="3">Glycolipid metabolism; diglucosyl-diacylglycerol biosynthesis.</text>
</comment>
<dbReference type="EC" id="5.4.2.2" evidence="6"/>
<dbReference type="AlphaFoldDB" id="A0A6N7IQR6"/>
<comment type="catalytic activity">
    <reaction evidence="1">
        <text>alpha-D-glucose 1-phosphate = alpha-D-glucose 6-phosphate</text>
        <dbReference type="Rhea" id="RHEA:23536"/>
        <dbReference type="ChEBI" id="CHEBI:58225"/>
        <dbReference type="ChEBI" id="CHEBI:58601"/>
        <dbReference type="EC" id="5.4.2.2"/>
    </reaction>
</comment>
<reference evidence="19 20" key="1">
    <citation type="submission" date="2019-10" db="EMBL/GenBank/DDBJ databases">
        <title>Comparative genomics of sulfur disproportionating microorganisms.</title>
        <authorList>
            <person name="Ward L.M."/>
            <person name="Bertran E."/>
            <person name="Johnston D."/>
        </authorList>
    </citation>
    <scope>NUCLEOTIDE SEQUENCE [LARGE SCALE GENOMIC DNA]</scope>
    <source>
        <strain evidence="19 20">DSM 14055</strain>
    </source>
</reference>
<proteinExistence type="inferred from homology"/>
<accession>A0A6N7IQR6</accession>
<dbReference type="InterPro" id="IPR005846">
    <property type="entry name" value="A-D-PHexomutase_a/b/a-III"/>
</dbReference>
<evidence type="ECO:0000256" key="10">
    <source>
        <dbReference type="ARBA" id="ARBA00023235"/>
    </source>
</evidence>
<evidence type="ECO:0000256" key="5">
    <source>
        <dbReference type="ARBA" id="ARBA00010231"/>
    </source>
</evidence>
<feature type="domain" description="Alpha-D-phosphohexomutase alpha/beta/alpha" evidence="16">
    <location>
        <begin position="6"/>
        <end position="140"/>
    </location>
</feature>
<dbReference type="PANTHER" id="PTHR45745">
    <property type="entry name" value="PHOSPHOMANNOMUTASE 45A"/>
    <property type="match status" value="1"/>
</dbReference>
<dbReference type="PANTHER" id="PTHR45745:SF1">
    <property type="entry name" value="PHOSPHOGLUCOMUTASE 2B-RELATED"/>
    <property type="match status" value="1"/>
</dbReference>
<evidence type="ECO:0000259" key="17">
    <source>
        <dbReference type="Pfam" id="PF02879"/>
    </source>
</evidence>
<evidence type="ECO:0000256" key="3">
    <source>
        <dbReference type="ARBA" id="ARBA00005164"/>
    </source>
</evidence>
<evidence type="ECO:0000256" key="4">
    <source>
        <dbReference type="ARBA" id="ARBA00005189"/>
    </source>
</evidence>
<dbReference type="GO" id="GO:0006166">
    <property type="term" value="P:purine ribonucleoside salvage"/>
    <property type="evidence" value="ECO:0007669"/>
    <property type="project" value="TreeGrafter"/>
</dbReference>
<evidence type="ECO:0000256" key="6">
    <source>
        <dbReference type="ARBA" id="ARBA00012728"/>
    </source>
</evidence>
<protein>
    <recommendedName>
        <fullName evidence="11">Phosphoglucomutase</fullName>
        <ecNumber evidence="6">5.4.2.2</ecNumber>
    </recommendedName>
    <alternativeName>
        <fullName evidence="13">Alpha-phosphoglucomutase</fullName>
    </alternativeName>
    <alternativeName>
        <fullName evidence="12">Glucose phosphomutase</fullName>
    </alternativeName>
</protein>
<name>A0A6N7IQR6_9FIRM</name>
<evidence type="ECO:0000259" key="15">
    <source>
        <dbReference type="Pfam" id="PF00408"/>
    </source>
</evidence>
<dbReference type="SUPFAM" id="SSF55957">
    <property type="entry name" value="Phosphoglucomutase, C-terminal domain"/>
    <property type="match status" value="1"/>
</dbReference>
<evidence type="ECO:0000256" key="7">
    <source>
        <dbReference type="ARBA" id="ARBA00022553"/>
    </source>
</evidence>
<evidence type="ECO:0000256" key="14">
    <source>
        <dbReference type="RuleBase" id="RU004326"/>
    </source>
</evidence>
<dbReference type="InterPro" id="IPR005843">
    <property type="entry name" value="A-D-PHexomutase_C"/>
</dbReference>
<evidence type="ECO:0000256" key="1">
    <source>
        <dbReference type="ARBA" id="ARBA00000443"/>
    </source>
</evidence>
<dbReference type="SUPFAM" id="SSF53738">
    <property type="entry name" value="Phosphoglucomutase, first 3 domains"/>
    <property type="match status" value="2"/>
</dbReference>
<dbReference type="InterPro" id="IPR016055">
    <property type="entry name" value="A-D-PHexomutase_a/b/a-I/II/III"/>
</dbReference>
<dbReference type="Proteomes" id="UP000441717">
    <property type="component" value="Unassembled WGS sequence"/>
</dbReference>
<evidence type="ECO:0000256" key="8">
    <source>
        <dbReference type="ARBA" id="ARBA00022723"/>
    </source>
</evidence>
<comment type="pathway">
    <text evidence="4">Lipid metabolism.</text>
</comment>
<dbReference type="InterPro" id="IPR005844">
    <property type="entry name" value="A-D-PHexomutase_a/b/a-I"/>
</dbReference>
<feature type="domain" description="Alpha-D-phosphohexomutase C-terminal" evidence="15">
    <location>
        <begin position="444"/>
        <end position="496"/>
    </location>
</feature>
<keyword evidence="7" id="KW-0597">Phosphoprotein</keyword>
<dbReference type="GO" id="GO:0004614">
    <property type="term" value="F:phosphoglucomutase activity"/>
    <property type="evidence" value="ECO:0007669"/>
    <property type="project" value="UniProtKB-EC"/>
</dbReference>
<gene>
    <name evidence="19" type="ORF">GFC01_04405</name>
</gene>
<dbReference type="RefSeq" id="WP_152945441.1">
    <property type="nucleotide sequence ID" value="NZ_WHYR01000008.1"/>
</dbReference>
<organism evidence="19 20">
    <name type="scientific">Desulfofundulus thermobenzoicus</name>
    <dbReference type="NCBI Taxonomy" id="29376"/>
    <lineage>
        <taxon>Bacteria</taxon>
        <taxon>Bacillati</taxon>
        <taxon>Bacillota</taxon>
        <taxon>Clostridia</taxon>
        <taxon>Eubacteriales</taxon>
        <taxon>Peptococcaceae</taxon>
        <taxon>Desulfofundulus</taxon>
    </lineage>
</organism>
<keyword evidence="8 14" id="KW-0479">Metal-binding</keyword>
<evidence type="ECO:0000313" key="19">
    <source>
        <dbReference type="EMBL" id="MQL51518.1"/>
    </source>
</evidence>
<feature type="domain" description="Alpha-D-phosphohexomutase alpha/beta/alpha" evidence="17">
    <location>
        <begin position="192"/>
        <end position="292"/>
    </location>
</feature>
<dbReference type="InterPro" id="IPR036900">
    <property type="entry name" value="A-D-PHexomutase_C_sf"/>
</dbReference>
<dbReference type="InterPro" id="IPR005845">
    <property type="entry name" value="A-D-PHexomutase_a/b/a-II"/>
</dbReference>
<evidence type="ECO:0000256" key="13">
    <source>
        <dbReference type="ARBA" id="ARBA00041467"/>
    </source>
</evidence>
<keyword evidence="9 14" id="KW-0460">Magnesium</keyword>
<dbReference type="Pfam" id="PF02879">
    <property type="entry name" value="PGM_PMM_II"/>
    <property type="match status" value="1"/>
</dbReference>
<dbReference type="EMBL" id="WHYR01000008">
    <property type="protein sequence ID" value="MQL51518.1"/>
    <property type="molecule type" value="Genomic_DNA"/>
</dbReference>
<dbReference type="Gene3D" id="3.30.310.50">
    <property type="entry name" value="Alpha-D-phosphohexomutase, C-terminal domain"/>
    <property type="match status" value="1"/>
</dbReference>
<comment type="similarity">
    <text evidence="5 14">Belongs to the phosphohexose mutase family.</text>
</comment>
<keyword evidence="10" id="KW-0413">Isomerase</keyword>
<dbReference type="PRINTS" id="PR00509">
    <property type="entry name" value="PGMPMM"/>
</dbReference>
<dbReference type="GO" id="GO:0008973">
    <property type="term" value="F:phosphopentomutase activity"/>
    <property type="evidence" value="ECO:0007669"/>
    <property type="project" value="TreeGrafter"/>
</dbReference>
<dbReference type="Pfam" id="PF02880">
    <property type="entry name" value="PGM_PMM_III"/>
    <property type="match status" value="1"/>
</dbReference>
<evidence type="ECO:0000256" key="12">
    <source>
        <dbReference type="ARBA" id="ARBA00041398"/>
    </source>
</evidence>
<keyword evidence="20" id="KW-1185">Reference proteome</keyword>
<evidence type="ECO:0000256" key="2">
    <source>
        <dbReference type="ARBA" id="ARBA00001946"/>
    </source>
</evidence>
<evidence type="ECO:0000256" key="9">
    <source>
        <dbReference type="ARBA" id="ARBA00022842"/>
    </source>
</evidence>
<dbReference type="Pfam" id="PF00408">
    <property type="entry name" value="PGM_PMM_IV"/>
    <property type="match status" value="1"/>
</dbReference>
<dbReference type="InterPro" id="IPR005841">
    <property type="entry name" value="Alpha-D-phosphohexomutase_SF"/>
</dbReference>